<feature type="signal peptide" evidence="3">
    <location>
        <begin position="1"/>
        <end position="22"/>
    </location>
</feature>
<dbReference type="Pfam" id="PF11741">
    <property type="entry name" value="AMIN"/>
    <property type="match status" value="1"/>
</dbReference>
<name>A0A2T1C653_9CYAN</name>
<dbReference type="Proteomes" id="UP000238762">
    <property type="component" value="Unassembled WGS sequence"/>
</dbReference>
<dbReference type="GO" id="GO:0008745">
    <property type="term" value="F:N-acetylmuramoyl-L-alanine amidase activity"/>
    <property type="evidence" value="ECO:0007669"/>
    <property type="project" value="InterPro"/>
</dbReference>
<proteinExistence type="predicted"/>
<dbReference type="InterPro" id="IPR021731">
    <property type="entry name" value="AMIN_dom"/>
</dbReference>
<feature type="region of interest" description="Disordered" evidence="2">
    <location>
        <begin position="304"/>
        <end position="331"/>
    </location>
</feature>
<feature type="region of interest" description="Disordered" evidence="2">
    <location>
        <begin position="129"/>
        <end position="159"/>
    </location>
</feature>
<evidence type="ECO:0000256" key="3">
    <source>
        <dbReference type="SAM" id="SignalP"/>
    </source>
</evidence>
<dbReference type="GO" id="GO:0030288">
    <property type="term" value="C:outer membrane-bounded periplasmic space"/>
    <property type="evidence" value="ECO:0007669"/>
    <property type="project" value="TreeGrafter"/>
</dbReference>
<feature type="chain" id="PRO_5015426720" evidence="3">
    <location>
        <begin position="23"/>
        <end position="549"/>
    </location>
</feature>
<protein>
    <submittedName>
        <fullName evidence="5">N-acetylmuramoyl-L-alanine amidase</fullName>
    </submittedName>
</protein>
<dbReference type="SUPFAM" id="SSF53187">
    <property type="entry name" value="Zn-dependent exopeptidases"/>
    <property type="match status" value="1"/>
</dbReference>
<evidence type="ECO:0000313" key="6">
    <source>
        <dbReference type="Proteomes" id="UP000238762"/>
    </source>
</evidence>
<accession>A0A2T1C653</accession>
<dbReference type="Pfam" id="PF01520">
    <property type="entry name" value="Amidase_3"/>
    <property type="match status" value="1"/>
</dbReference>
<dbReference type="PANTHER" id="PTHR30404">
    <property type="entry name" value="N-ACETYLMURAMOYL-L-ALANINE AMIDASE"/>
    <property type="match status" value="1"/>
</dbReference>
<dbReference type="CDD" id="cd02696">
    <property type="entry name" value="MurNAc-LAA"/>
    <property type="match status" value="1"/>
</dbReference>
<organism evidence="5 6">
    <name type="scientific">Merismopedia glauca CCAP 1448/3</name>
    <dbReference type="NCBI Taxonomy" id="1296344"/>
    <lineage>
        <taxon>Bacteria</taxon>
        <taxon>Bacillati</taxon>
        <taxon>Cyanobacteriota</taxon>
        <taxon>Cyanophyceae</taxon>
        <taxon>Synechococcales</taxon>
        <taxon>Merismopediaceae</taxon>
        <taxon>Merismopedia</taxon>
    </lineage>
</organism>
<keyword evidence="1" id="KW-0378">Hydrolase</keyword>
<reference evidence="5 6" key="1">
    <citation type="submission" date="2018-02" db="EMBL/GenBank/DDBJ databases">
        <authorList>
            <person name="Cohen D.B."/>
            <person name="Kent A.D."/>
        </authorList>
    </citation>
    <scope>NUCLEOTIDE SEQUENCE [LARGE SCALE GENOMIC DNA]</scope>
    <source>
        <strain evidence="5 6">CCAP 1448/3</strain>
    </source>
</reference>
<evidence type="ECO:0000259" key="4">
    <source>
        <dbReference type="SMART" id="SM00646"/>
    </source>
</evidence>
<dbReference type="Gene3D" id="3.40.630.40">
    <property type="entry name" value="Zn-dependent exopeptidases"/>
    <property type="match status" value="1"/>
</dbReference>
<dbReference type="SMART" id="SM00646">
    <property type="entry name" value="Ami_3"/>
    <property type="match status" value="1"/>
</dbReference>
<evidence type="ECO:0000256" key="2">
    <source>
        <dbReference type="SAM" id="MobiDB-lite"/>
    </source>
</evidence>
<reference evidence="5 6" key="2">
    <citation type="submission" date="2018-03" db="EMBL/GenBank/DDBJ databases">
        <title>The ancient ancestry and fast evolution of plastids.</title>
        <authorList>
            <person name="Moore K.R."/>
            <person name="Magnabosco C."/>
            <person name="Momper L."/>
            <person name="Gold D.A."/>
            <person name="Bosak T."/>
            <person name="Fournier G.P."/>
        </authorList>
    </citation>
    <scope>NUCLEOTIDE SEQUENCE [LARGE SCALE GENOMIC DNA]</scope>
    <source>
        <strain evidence="5 6">CCAP 1448/3</strain>
    </source>
</reference>
<dbReference type="Gene3D" id="2.60.40.3500">
    <property type="match status" value="1"/>
</dbReference>
<comment type="caution">
    <text evidence="5">The sequence shown here is derived from an EMBL/GenBank/DDBJ whole genome shotgun (WGS) entry which is preliminary data.</text>
</comment>
<dbReference type="OrthoDB" id="9806267at2"/>
<dbReference type="InterPro" id="IPR050695">
    <property type="entry name" value="N-acetylmuramoyl_amidase_3"/>
</dbReference>
<dbReference type="InterPro" id="IPR002508">
    <property type="entry name" value="MurNAc-LAA_cat"/>
</dbReference>
<dbReference type="GO" id="GO:0009253">
    <property type="term" value="P:peptidoglycan catabolic process"/>
    <property type="evidence" value="ECO:0007669"/>
    <property type="project" value="InterPro"/>
</dbReference>
<keyword evidence="6" id="KW-1185">Reference proteome</keyword>
<feature type="domain" description="MurNAc-LAA" evidence="4">
    <location>
        <begin position="433"/>
        <end position="542"/>
    </location>
</feature>
<dbReference type="EMBL" id="PVWJ01000025">
    <property type="protein sequence ID" value="PSB03741.1"/>
    <property type="molecule type" value="Genomic_DNA"/>
</dbReference>
<keyword evidence="3" id="KW-0732">Signal</keyword>
<gene>
    <name evidence="5" type="ORF">C7B64_06930</name>
</gene>
<sequence>MKPYWLLPSCLSVLVCAMPAYAGRITSWRFDTVQNRLFFTTDAGVQPRAQLLSNPTRLVVDLPGTELGRPTVRQQFRGIFSSLRIGQADNQTTRIVLELLPGYGLNPQGIIFRGASPVQWSVQLPNPQRVAPAPSFPRSQGNPPGNFPPVEPPSDEPQTSISVPRLVAQADGRIPSADESQAIVPTTIAQAGGIQIQNFQVTRGGFFLRSFGGSPVINLSRSRDRDTILIDIENATFSSNLLGRQFNIDRYGVEQVEFTAIESSPRLARVTLRVNPKSPNWRAFFSRLGGIVLLPQGQILSDLPNRPIQSTRPTRPLFSNPPTINSSSPPPTFNSGAISIPVPPPERNSTPIFRQPTTPSTTQLPPVRNGRVTVLIDPGHGGYDSGAPGVGGVLEKHIVLSISRKVNAILRQNGIQSVMTRTGDYFVELSGRTQMVPRVGADVFVSIHANAIGGRPDVKGLEVYYFGPAGERLARTIHRSIVNNVTIPDRGVRKARFYVLRKNSVPATLVEVGFVTSPSESAKLTSDAYQDEMARAIAQGIIQFVRQNF</sequence>
<feature type="compositionally biased region" description="Low complexity" evidence="2">
    <location>
        <begin position="318"/>
        <end position="327"/>
    </location>
</feature>
<dbReference type="AlphaFoldDB" id="A0A2T1C653"/>
<evidence type="ECO:0000256" key="1">
    <source>
        <dbReference type="ARBA" id="ARBA00022801"/>
    </source>
</evidence>
<evidence type="ECO:0000313" key="5">
    <source>
        <dbReference type="EMBL" id="PSB03741.1"/>
    </source>
</evidence>
<dbReference type="RefSeq" id="WP_106287914.1">
    <property type="nucleotide sequence ID" value="NZ_CAWNTC010000243.1"/>
</dbReference>
<dbReference type="PANTHER" id="PTHR30404:SF0">
    <property type="entry name" value="N-ACETYLMURAMOYL-L-ALANINE AMIDASE AMIC"/>
    <property type="match status" value="1"/>
</dbReference>